<feature type="compositionally biased region" description="Acidic residues" evidence="4">
    <location>
        <begin position="682"/>
        <end position="691"/>
    </location>
</feature>
<dbReference type="AlphaFoldDB" id="A0A423WNL7"/>
<accession>A0A423WNL7</accession>
<comment type="subcellular location">
    <subcellularLocation>
        <location evidence="1">Mitochondrion</location>
    </subcellularLocation>
</comment>
<protein>
    <submittedName>
        <fullName evidence="5">Uncharacterized protein</fullName>
    </submittedName>
</protein>
<proteinExistence type="predicted"/>
<dbReference type="OrthoDB" id="185373at2759"/>
<name>A0A423WNL7_9PEZI</name>
<evidence type="ECO:0000256" key="4">
    <source>
        <dbReference type="SAM" id="MobiDB-lite"/>
    </source>
</evidence>
<keyword evidence="2" id="KW-0809">Transit peptide</keyword>
<reference evidence="5 6" key="1">
    <citation type="submission" date="2015-09" db="EMBL/GenBank/DDBJ databases">
        <title>Host preference determinants of Valsa canker pathogens revealed by comparative genomics.</title>
        <authorList>
            <person name="Yin Z."/>
            <person name="Huang L."/>
        </authorList>
    </citation>
    <scope>NUCLEOTIDE SEQUENCE [LARGE SCALE GENOMIC DNA]</scope>
    <source>
        <strain evidence="5 6">SXYLt</strain>
    </source>
</reference>
<dbReference type="EMBL" id="LKEB01000046">
    <property type="protein sequence ID" value="ROW04944.1"/>
    <property type="molecule type" value="Genomic_DNA"/>
</dbReference>
<feature type="region of interest" description="Disordered" evidence="4">
    <location>
        <begin position="599"/>
        <end position="634"/>
    </location>
</feature>
<organism evidence="5 6">
    <name type="scientific">Cytospora leucostoma</name>
    <dbReference type="NCBI Taxonomy" id="1230097"/>
    <lineage>
        <taxon>Eukaryota</taxon>
        <taxon>Fungi</taxon>
        <taxon>Dikarya</taxon>
        <taxon>Ascomycota</taxon>
        <taxon>Pezizomycotina</taxon>
        <taxon>Sordariomycetes</taxon>
        <taxon>Sordariomycetidae</taxon>
        <taxon>Diaporthales</taxon>
        <taxon>Cytosporaceae</taxon>
        <taxon>Cytospora</taxon>
    </lineage>
</organism>
<feature type="compositionally biased region" description="Acidic residues" evidence="4">
    <location>
        <begin position="614"/>
        <end position="624"/>
    </location>
</feature>
<sequence length="724" mass="82341">MFILILGDTLPQAWETLPLVAGSEPGPSYVEQSQRPDTAAYYHAALGSLLNALRQGDALKLYYRLLRLVRGLDDDSAFWYLAEVLAAIPATTFSEILRCFDPYNVCQNIDTAPGIAISYGAAVHTPLGDLINKWGVKVLYVRIFNRLRRMQEARRHGGIRPLLNDYIILMKCAGATSDIRAAKEIWYAMKDDGYSNWRHSEAFGEFVKARYLAEKLYSNNDLARLRVRPLDMHRSSIKIPGGLRLRLQHLRSNMTQLQKHRFGENMHERYFAEPLTRLLRKRNPLMRLQHRAKLLGMLPGDERLLCAFLKANGRSGRLEASNLLLKAHWGILIRRDGDWGTIQIDGGLMYPEYSPSAPTDHLLDAVVHCYCCMGEITMAARLVDFISRRYSIPVPDRVWSDLLEYTRIMQTKPAASEWAIARFHQKVAKADTFLDVWELCTQEPHNFQPGLQDYYNLIKTFIRKGGSVKKPIEALRQIKPLYDEAVRACEEAWCELLQTTIQDVANHAAYRRYRELQARKDHIWYCFHYSSRQILNMIRPGRVDDDGGVREIPTLVGEFGRFMPRWIGYQIATGYVEFASDHSLQSSLVEVNQVVEESTPLSQCPPDVERTLDQEECTEDERDDNYEVDRGYLPTPCDNMHVGAMSADSSGHKGSVSTLQQLGELTAFFPMQESLPENNSGTEEDGSEGDEQPSPSYMNPKPSSLSTHRTSSGENDVEEGGVAY</sequence>
<dbReference type="InterPro" id="IPR024319">
    <property type="entry name" value="ATPase_expression_mit"/>
</dbReference>
<feature type="compositionally biased region" description="Acidic residues" evidence="4">
    <location>
        <begin position="715"/>
        <end position="724"/>
    </location>
</feature>
<dbReference type="Pfam" id="PF12921">
    <property type="entry name" value="ATP13"/>
    <property type="match status" value="1"/>
</dbReference>
<evidence type="ECO:0000256" key="3">
    <source>
        <dbReference type="ARBA" id="ARBA00023128"/>
    </source>
</evidence>
<gene>
    <name evidence="5" type="ORF">VPNG_06969</name>
</gene>
<dbReference type="InParanoid" id="A0A423WNL7"/>
<keyword evidence="3" id="KW-0496">Mitochondrion</keyword>
<comment type="caution">
    <text evidence="5">The sequence shown here is derived from an EMBL/GenBank/DDBJ whole genome shotgun (WGS) entry which is preliminary data.</text>
</comment>
<evidence type="ECO:0000313" key="5">
    <source>
        <dbReference type="EMBL" id="ROW04944.1"/>
    </source>
</evidence>
<dbReference type="GO" id="GO:0005739">
    <property type="term" value="C:mitochondrion"/>
    <property type="evidence" value="ECO:0007669"/>
    <property type="project" value="UniProtKB-SubCell"/>
</dbReference>
<feature type="region of interest" description="Disordered" evidence="4">
    <location>
        <begin position="673"/>
        <end position="724"/>
    </location>
</feature>
<dbReference type="Proteomes" id="UP000285146">
    <property type="component" value="Unassembled WGS sequence"/>
</dbReference>
<evidence type="ECO:0000256" key="1">
    <source>
        <dbReference type="ARBA" id="ARBA00004173"/>
    </source>
</evidence>
<feature type="compositionally biased region" description="Polar residues" evidence="4">
    <location>
        <begin position="693"/>
        <end position="714"/>
    </location>
</feature>
<evidence type="ECO:0000256" key="2">
    <source>
        <dbReference type="ARBA" id="ARBA00022946"/>
    </source>
</evidence>
<evidence type="ECO:0000313" key="6">
    <source>
        <dbReference type="Proteomes" id="UP000285146"/>
    </source>
</evidence>
<keyword evidence="6" id="KW-1185">Reference proteome</keyword>